<evidence type="ECO:0000313" key="4">
    <source>
        <dbReference type="Proteomes" id="UP000288805"/>
    </source>
</evidence>
<proteinExistence type="predicted"/>
<accession>A0A438C0U7</accession>
<keyword evidence="2" id="KW-0812">Transmembrane</keyword>
<evidence type="ECO:0000313" key="3">
    <source>
        <dbReference type="EMBL" id="RVW16854.1"/>
    </source>
</evidence>
<feature type="compositionally biased region" description="Low complexity" evidence="1">
    <location>
        <begin position="73"/>
        <end position="124"/>
    </location>
</feature>
<feature type="region of interest" description="Disordered" evidence="1">
    <location>
        <begin position="50"/>
        <end position="138"/>
    </location>
</feature>
<reference evidence="3 4" key="1">
    <citation type="journal article" date="2018" name="PLoS Genet.">
        <title>Population sequencing reveals clonal diversity and ancestral inbreeding in the grapevine cultivar Chardonnay.</title>
        <authorList>
            <person name="Roach M.J."/>
            <person name="Johnson D.L."/>
            <person name="Bohlmann J."/>
            <person name="van Vuuren H.J."/>
            <person name="Jones S.J."/>
            <person name="Pretorius I.S."/>
            <person name="Schmidt S.A."/>
            <person name="Borneman A.R."/>
        </authorList>
    </citation>
    <scope>NUCLEOTIDE SEQUENCE [LARGE SCALE GENOMIC DNA]</scope>
    <source>
        <strain evidence="4">cv. Chardonnay</strain>
        <tissue evidence="3">Leaf</tissue>
    </source>
</reference>
<evidence type="ECO:0000256" key="1">
    <source>
        <dbReference type="SAM" id="MobiDB-lite"/>
    </source>
</evidence>
<keyword evidence="2" id="KW-1133">Transmembrane helix</keyword>
<protein>
    <submittedName>
        <fullName evidence="3">UNC93-like protein 1</fullName>
    </submittedName>
</protein>
<keyword evidence="2" id="KW-0472">Membrane</keyword>
<dbReference type="Proteomes" id="UP000288805">
    <property type="component" value="Unassembled WGS sequence"/>
</dbReference>
<feature type="transmembrane region" description="Helical" evidence="2">
    <location>
        <begin position="25"/>
        <end position="45"/>
    </location>
</feature>
<feature type="compositionally biased region" description="Low complexity" evidence="1">
    <location>
        <begin position="56"/>
        <end position="66"/>
    </location>
</feature>
<sequence length="138" mass="14241">MGFGEDEKSVVGLPNKSIFRYNSPLVQVCLIGLVCFCCLGMFNTLSGMRGGGQVDATAANNANTSPSTPPSPSSASWVVTSTTSSTPVLPSSLVAQPMSSTPALSFTTTTTSTRASPLSLPPSLKSEQDCFGQGRELS</sequence>
<organism evidence="3 4">
    <name type="scientific">Vitis vinifera</name>
    <name type="common">Grape</name>
    <dbReference type="NCBI Taxonomy" id="29760"/>
    <lineage>
        <taxon>Eukaryota</taxon>
        <taxon>Viridiplantae</taxon>
        <taxon>Streptophyta</taxon>
        <taxon>Embryophyta</taxon>
        <taxon>Tracheophyta</taxon>
        <taxon>Spermatophyta</taxon>
        <taxon>Magnoliopsida</taxon>
        <taxon>eudicotyledons</taxon>
        <taxon>Gunneridae</taxon>
        <taxon>Pentapetalae</taxon>
        <taxon>rosids</taxon>
        <taxon>Vitales</taxon>
        <taxon>Vitaceae</taxon>
        <taxon>Viteae</taxon>
        <taxon>Vitis</taxon>
    </lineage>
</organism>
<evidence type="ECO:0000256" key="2">
    <source>
        <dbReference type="SAM" id="Phobius"/>
    </source>
</evidence>
<dbReference type="EMBL" id="QGNW01002583">
    <property type="protein sequence ID" value="RVW16854.1"/>
    <property type="molecule type" value="Genomic_DNA"/>
</dbReference>
<gene>
    <name evidence="3" type="primary">VvCHDh000048_7</name>
    <name evidence="3" type="ORF">CK203_088628</name>
</gene>
<name>A0A438C0U7_VITVI</name>
<dbReference type="AlphaFoldDB" id="A0A438C0U7"/>
<comment type="caution">
    <text evidence="3">The sequence shown here is derived from an EMBL/GenBank/DDBJ whole genome shotgun (WGS) entry which is preliminary data.</text>
</comment>